<evidence type="ECO:0000313" key="3">
    <source>
        <dbReference type="Proteomes" id="UP001163046"/>
    </source>
</evidence>
<gene>
    <name evidence="2" type="ORF">OS493_007734</name>
</gene>
<dbReference type="OrthoDB" id="5951575at2759"/>
<reference evidence="2" key="1">
    <citation type="submission" date="2023-01" db="EMBL/GenBank/DDBJ databases">
        <title>Genome assembly of the deep-sea coral Lophelia pertusa.</title>
        <authorList>
            <person name="Herrera S."/>
            <person name="Cordes E."/>
        </authorList>
    </citation>
    <scope>NUCLEOTIDE SEQUENCE</scope>
    <source>
        <strain evidence="2">USNM1676648</strain>
        <tissue evidence="2">Polyp</tissue>
    </source>
</reference>
<evidence type="ECO:0000313" key="2">
    <source>
        <dbReference type="EMBL" id="KAJ7365087.1"/>
    </source>
</evidence>
<keyword evidence="3" id="KW-1185">Reference proteome</keyword>
<feature type="compositionally biased region" description="Basic residues" evidence="1">
    <location>
        <begin position="15"/>
        <end position="25"/>
    </location>
</feature>
<dbReference type="EMBL" id="MU827304">
    <property type="protein sequence ID" value="KAJ7365087.1"/>
    <property type="molecule type" value="Genomic_DNA"/>
</dbReference>
<feature type="region of interest" description="Disordered" evidence="1">
    <location>
        <begin position="1"/>
        <end position="30"/>
    </location>
</feature>
<name>A0A9W9YRT6_9CNID</name>
<sequence length="194" mass="22026">MKSLFRAISDTSSQKHQRRKHRNTKHSNDLNTTMGACLDLHSEAPIKILLVPCESQPPSSTRYWIVETRRRRGRIPFFGSHRCKIVQHMGNRVSEPFQGHVLAREGRTIIKGILTDGAVEGKYFELVLHTNSQQLNNGTFGKTSAGRKAALCGFLQRSADDKLDTYEETHDAFLHTVGETCEVYQTKEQLLRFG</sequence>
<proteinExistence type="predicted"/>
<organism evidence="2 3">
    <name type="scientific">Desmophyllum pertusum</name>
    <dbReference type="NCBI Taxonomy" id="174260"/>
    <lineage>
        <taxon>Eukaryota</taxon>
        <taxon>Metazoa</taxon>
        <taxon>Cnidaria</taxon>
        <taxon>Anthozoa</taxon>
        <taxon>Hexacorallia</taxon>
        <taxon>Scleractinia</taxon>
        <taxon>Caryophylliina</taxon>
        <taxon>Caryophylliidae</taxon>
        <taxon>Desmophyllum</taxon>
    </lineage>
</organism>
<protein>
    <submittedName>
        <fullName evidence="2">Uncharacterized protein</fullName>
    </submittedName>
</protein>
<accession>A0A9W9YRT6</accession>
<dbReference type="Proteomes" id="UP001163046">
    <property type="component" value="Unassembled WGS sequence"/>
</dbReference>
<dbReference type="AlphaFoldDB" id="A0A9W9YRT6"/>
<comment type="caution">
    <text evidence="2">The sequence shown here is derived from an EMBL/GenBank/DDBJ whole genome shotgun (WGS) entry which is preliminary data.</text>
</comment>
<evidence type="ECO:0000256" key="1">
    <source>
        <dbReference type="SAM" id="MobiDB-lite"/>
    </source>
</evidence>